<gene>
    <name evidence="1" type="ORF">K3G42_001994</name>
</gene>
<evidence type="ECO:0000313" key="2">
    <source>
        <dbReference type="Proteomes" id="UP000827872"/>
    </source>
</evidence>
<sequence>MSACCLPADGRLEDPEDPQICIRNLEECLHQMEMQASQAKDELEHHLQLQMELERETDRTVEDEWDLQELLTEKGLEATRHPTPLDFNIWLQEARDQGRREFCKTQGATLEQVRLEFQQARDHLREDQERQCQALTVAADQERQALFQELQQDCVHLQEERNCQQRNLTLAAEKNQQELLQECQHLLELKEQHDMDSAAIRQADAARAAQLDQLQREQEALQRDREDLQQ</sequence>
<name>A0ACB8FTE8_9SAUR</name>
<proteinExistence type="predicted"/>
<dbReference type="Proteomes" id="UP000827872">
    <property type="component" value="Linkage Group LG11"/>
</dbReference>
<comment type="caution">
    <text evidence="1">The sequence shown here is derived from an EMBL/GenBank/DDBJ whole genome shotgun (WGS) entry which is preliminary data.</text>
</comment>
<accession>A0ACB8FTE8</accession>
<organism evidence="1 2">
    <name type="scientific">Sphaerodactylus townsendi</name>
    <dbReference type="NCBI Taxonomy" id="933632"/>
    <lineage>
        <taxon>Eukaryota</taxon>
        <taxon>Metazoa</taxon>
        <taxon>Chordata</taxon>
        <taxon>Craniata</taxon>
        <taxon>Vertebrata</taxon>
        <taxon>Euteleostomi</taxon>
        <taxon>Lepidosauria</taxon>
        <taxon>Squamata</taxon>
        <taxon>Bifurcata</taxon>
        <taxon>Gekkota</taxon>
        <taxon>Sphaerodactylidae</taxon>
        <taxon>Sphaerodactylus</taxon>
    </lineage>
</organism>
<keyword evidence="2" id="KW-1185">Reference proteome</keyword>
<evidence type="ECO:0000313" key="1">
    <source>
        <dbReference type="EMBL" id="KAH8010329.1"/>
    </source>
</evidence>
<reference evidence="1" key="1">
    <citation type="submission" date="2021-08" db="EMBL/GenBank/DDBJ databases">
        <title>The first chromosome-level gecko genome reveals the dynamic sex chromosomes of Neotropical dwarf geckos (Sphaerodactylidae: Sphaerodactylus).</title>
        <authorList>
            <person name="Pinto B.J."/>
            <person name="Keating S.E."/>
            <person name="Gamble T."/>
        </authorList>
    </citation>
    <scope>NUCLEOTIDE SEQUENCE</scope>
    <source>
        <strain evidence="1">TG3544</strain>
    </source>
</reference>
<protein>
    <submittedName>
        <fullName evidence="1">Uncharacterized protein</fullName>
    </submittedName>
</protein>
<dbReference type="EMBL" id="CM037624">
    <property type="protein sequence ID" value="KAH8010329.1"/>
    <property type="molecule type" value="Genomic_DNA"/>
</dbReference>